<dbReference type="PATRIC" id="fig|993516.3.peg.786"/>
<accession>L7CM12</accession>
<evidence type="ECO:0000313" key="2">
    <source>
        <dbReference type="Proteomes" id="UP000010959"/>
    </source>
</evidence>
<dbReference type="AlphaFoldDB" id="L7CM12"/>
<evidence type="ECO:0000313" key="1">
    <source>
        <dbReference type="EMBL" id="ELP35334.1"/>
    </source>
</evidence>
<name>L7CM12_RHOBT</name>
<sequence length="173" mass="19545">MRPDLKWTTLLSPPGDAGRYPTENMRYASARKIRLFALPLMLVSGCFTDQPPDDTLAAIAATRDRGTDADVVNAYYRLVDYIAHNRTTLTDIESHFGIPAVGSGAVYSFRTRNDSHSLTFTLMDDQQDGPIDWCQLSSLEPMDNSSGRWFTSTKIRSWYENESRWYATHDHGG</sequence>
<comment type="caution">
    <text evidence="1">The sequence shown here is derived from an EMBL/GenBank/DDBJ whole genome shotgun (WGS) entry which is preliminary data.</text>
</comment>
<reference evidence="1 2" key="1">
    <citation type="journal article" date="2013" name="Mar. Genomics">
        <title>Expression of sulfatases in Rhodopirellula baltica and the diversity of sulfatases in the genus Rhodopirellula.</title>
        <authorList>
            <person name="Wegner C.E."/>
            <person name="Richter-Heitmann T."/>
            <person name="Klindworth A."/>
            <person name="Klockow C."/>
            <person name="Richter M."/>
            <person name="Achstetter T."/>
            <person name="Glockner F.O."/>
            <person name="Harder J."/>
        </authorList>
    </citation>
    <scope>NUCLEOTIDE SEQUENCE [LARGE SCALE GENOMIC DNA]</scope>
    <source>
        <strain evidence="1 2">SWK14</strain>
    </source>
</reference>
<organism evidence="1 2">
    <name type="scientific">Rhodopirellula baltica SWK14</name>
    <dbReference type="NCBI Taxonomy" id="993516"/>
    <lineage>
        <taxon>Bacteria</taxon>
        <taxon>Pseudomonadati</taxon>
        <taxon>Planctomycetota</taxon>
        <taxon>Planctomycetia</taxon>
        <taxon>Pirellulales</taxon>
        <taxon>Pirellulaceae</taxon>
        <taxon>Rhodopirellula</taxon>
    </lineage>
</organism>
<dbReference type="EMBL" id="AMWG01000016">
    <property type="protein sequence ID" value="ELP35334.1"/>
    <property type="molecule type" value="Genomic_DNA"/>
</dbReference>
<protein>
    <submittedName>
        <fullName evidence="1">Uncharacterized protein</fullName>
    </submittedName>
</protein>
<dbReference type="Proteomes" id="UP000010959">
    <property type="component" value="Unassembled WGS sequence"/>
</dbReference>
<proteinExistence type="predicted"/>
<gene>
    <name evidence="1" type="ORF">RBSWK_00734</name>
</gene>